<dbReference type="GO" id="GO:0005737">
    <property type="term" value="C:cytoplasm"/>
    <property type="evidence" value="ECO:0007669"/>
    <property type="project" value="UniProtKB-SubCell"/>
</dbReference>
<dbReference type="InterPro" id="IPR010978">
    <property type="entry name" value="tRNA-bd_arm"/>
</dbReference>
<dbReference type="EC" id="6.1.1.11" evidence="4"/>
<dbReference type="RefSeq" id="WP_112428453.1">
    <property type="nucleotide sequence ID" value="NZ_MCIF01000002.1"/>
</dbReference>
<dbReference type="PANTHER" id="PTHR43697:SF1">
    <property type="entry name" value="SERINE--TRNA LIGASE"/>
    <property type="match status" value="1"/>
</dbReference>
<evidence type="ECO:0000256" key="11">
    <source>
        <dbReference type="ARBA" id="ARBA00031113"/>
    </source>
</evidence>
<comment type="similarity">
    <text evidence="3">Belongs to the class-II aminoacyl-tRNA synthetase family. Type-1 seryl-tRNA synthetase subfamily.</text>
</comment>
<evidence type="ECO:0000313" key="18">
    <source>
        <dbReference type="EMBL" id="RAQ95596.1"/>
    </source>
</evidence>
<dbReference type="PRINTS" id="PR00981">
    <property type="entry name" value="TRNASYNTHSER"/>
</dbReference>
<keyword evidence="16" id="KW-0175">Coiled coil</keyword>
<evidence type="ECO:0000313" key="19">
    <source>
        <dbReference type="Proteomes" id="UP000248706"/>
    </source>
</evidence>
<proteinExistence type="inferred from homology"/>
<comment type="caution">
    <text evidence="18">The sequence shown here is derived from an EMBL/GenBank/DDBJ whole genome shotgun (WGS) entry which is preliminary data.</text>
</comment>
<keyword evidence="7" id="KW-0547">Nucleotide-binding</keyword>
<comment type="subcellular location">
    <subcellularLocation>
        <location evidence="1">Cytoplasm</location>
    </subcellularLocation>
</comment>
<reference evidence="18 19" key="1">
    <citation type="submission" date="2016-08" db="EMBL/GenBank/DDBJ databases">
        <title>Analysis of Carbohydrate Active Enzymes in Thermogemmatispora T81 Reveals Carbohydrate Degradation Ability.</title>
        <authorList>
            <person name="Tomazini A."/>
            <person name="Lal S."/>
            <person name="Stott M."/>
            <person name="Henrissat B."/>
            <person name="Polikarpov I."/>
            <person name="Sparling R."/>
            <person name="Levin D.B."/>
        </authorList>
    </citation>
    <scope>NUCLEOTIDE SEQUENCE [LARGE SCALE GENOMIC DNA]</scope>
    <source>
        <strain evidence="18 19">T81</strain>
    </source>
</reference>
<dbReference type="GO" id="GO:0006434">
    <property type="term" value="P:seryl-tRNA aminoacylation"/>
    <property type="evidence" value="ECO:0007669"/>
    <property type="project" value="InterPro"/>
</dbReference>
<evidence type="ECO:0000256" key="10">
    <source>
        <dbReference type="ARBA" id="ARBA00023146"/>
    </source>
</evidence>
<evidence type="ECO:0000259" key="17">
    <source>
        <dbReference type="PROSITE" id="PS50862"/>
    </source>
</evidence>
<evidence type="ECO:0000256" key="6">
    <source>
        <dbReference type="ARBA" id="ARBA00022598"/>
    </source>
</evidence>
<feature type="domain" description="Aminoacyl-transfer RNA synthetases class-II family profile" evidence="17">
    <location>
        <begin position="167"/>
        <end position="407"/>
    </location>
</feature>
<comment type="pathway">
    <text evidence="2">Aminoacyl-tRNA biosynthesis; selenocysteinyl-tRNA(Sec) biosynthesis; L-seryl-tRNA(Sec) from L-serine and tRNA(Sec): step 1/1.</text>
</comment>
<name>A0A328VCY2_9CHLR</name>
<dbReference type="InterPro" id="IPR015866">
    <property type="entry name" value="Ser-tRNA-synth_1_N"/>
</dbReference>
<evidence type="ECO:0000256" key="1">
    <source>
        <dbReference type="ARBA" id="ARBA00004496"/>
    </source>
</evidence>
<dbReference type="PIRSF" id="PIRSF001529">
    <property type="entry name" value="Ser-tRNA-synth_IIa"/>
    <property type="match status" value="1"/>
</dbReference>
<dbReference type="SUPFAM" id="SSF46589">
    <property type="entry name" value="tRNA-binding arm"/>
    <property type="match status" value="1"/>
</dbReference>
<dbReference type="Proteomes" id="UP000248706">
    <property type="component" value="Unassembled WGS sequence"/>
</dbReference>
<dbReference type="InterPro" id="IPR002314">
    <property type="entry name" value="aa-tRNA-synt_IIb"/>
</dbReference>
<protein>
    <recommendedName>
        <fullName evidence="13">Serine--tRNA ligase</fullName>
        <ecNumber evidence="4">6.1.1.11</ecNumber>
    </recommendedName>
    <alternativeName>
        <fullName evidence="11">Seryl-tRNA synthetase</fullName>
    </alternativeName>
    <alternativeName>
        <fullName evidence="12">Seryl-tRNA(Ser/Sec) synthetase</fullName>
    </alternativeName>
</protein>
<dbReference type="InterPro" id="IPR006195">
    <property type="entry name" value="aa-tRNA-synth_II"/>
</dbReference>
<dbReference type="Pfam" id="PF00587">
    <property type="entry name" value="tRNA-synt_2b"/>
    <property type="match status" value="1"/>
</dbReference>
<accession>A0A328VCY2</accession>
<evidence type="ECO:0000256" key="5">
    <source>
        <dbReference type="ARBA" id="ARBA00022490"/>
    </source>
</evidence>
<dbReference type="AlphaFoldDB" id="A0A328VCY2"/>
<keyword evidence="5" id="KW-0963">Cytoplasm</keyword>
<gene>
    <name evidence="18" type="ORF">A4R35_08630</name>
</gene>
<keyword evidence="8" id="KW-0067">ATP-binding</keyword>
<dbReference type="OrthoDB" id="9804647at2"/>
<comment type="catalytic activity">
    <reaction evidence="14">
        <text>tRNA(Sec) + L-serine + ATP = L-seryl-tRNA(Sec) + AMP + diphosphate + H(+)</text>
        <dbReference type="Rhea" id="RHEA:42580"/>
        <dbReference type="Rhea" id="RHEA-COMP:9742"/>
        <dbReference type="Rhea" id="RHEA-COMP:10128"/>
        <dbReference type="ChEBI" id="CHEBI:15378"/>
        <dbReference type="ChEBI" id="CHEBI:30616"/>
        <dbReference type="ChEBI" id="CHEBI:33019"/>
        <dbReference type="ChEBI" id="CHEBI:33384"/>
        <dbReference type="ChEBI" id="CHEBI:78442"/>
        <dbReference type="ChEBI" id="CHEBI:78533"/>
        <dbReference type="ChEBI" id="CHEBI:456215"/>
        <dbReference type="EC" id="6.1.1.11"/>
    </reaction>
</comment>
<dbReference type="EMBL" id="MCIF01000002">
    <property type="protein sequence ID" value="RAQ95596.1"/>
    <property type="molecule type" value="Genomic_DNA"/>
</dbReference>
<evidence type="ECO:0000256" key="15">
    <source>
        <dbReference type="ARBA" id="ARBA00048823"/>
    </source>
</evidence>
<evidence type="ECO:0000256" key="9">
    <source>
        <dbReference type="ARBA" id="ARBA00022917"/>
    </source>
</evidence>
<evidence type="ECO:0000256" key="2">
    <source>
        <dbReference type="ARBA" id="ARBA00005045"/>
    </source>
</evidence>
<dbReference type="InterPro" id="IPR045864">
    <property type="entry name" value="aa-tRNA-synth_II/BPL/LPL"/>
</dbReference>
<dbReference type="InterPro" id="IPR042103">
    <property type="entry name" value="SerRS_1_N_sf"/>
</dbReference>
<evidence type="ECO:0000256" key="4">
    <source>
        <dbReference type="ARBA" id="ARBA00012840"/>
    </source>
</evidence>
<organism evidence="18 19">
    <name type="scientific">Thermogemmatispora tikiterensis</name>
    <dbReference type="NCBI Taxonomy" id="1825093"/>
    <lineage>
        <taxon>Bacteria</taxon>
        <taxon>Bacillati</taxon>
        <taxon>Chloroflexota</taxon>
        <taxon>Ktedonobacteria</taxon>
        <taxon>Thermogemmatisporales</taxon>
        <taxon>Thermogemmatisporaceae</taxon>
        <taxon>Thermogemmatispora</taxon>
    </lineage>
</organism>
<evidence type="ECO:0000256" key="8">
    <source>
        <dbReference type="ARBA" id="ARBA00022840"/>
    </source>
</evidence>
<evidence type="ECO:0000256" key="13">
    <source>
        <dbReference type="ARBA" id="ARBA00039158"/>
    </source>
</evidence>
<dbReference type="GO" id="GO:0005524">
    <property type="term" value="F:ATP binding"/>
    <property type="evidence" value="ECO:0007669"/>
    <property type="project" value="UniProtKB-KW"/>
</dbReference>
<comment type="catalytic activity">
    <reaction evidence="15">
        <text>tRNA(Ser) + L-serine + ATP = L-seryl-tRNA(Ser) + AMP + diphosphate + H(+)</text>
        <dbReference type="Rhea" id="RHEA:12292"/>
        <dbReference type="Rhea" id="RHEA-COMP:9669"/>
        <dbReference type="Rhea" id="RHEA-COMP:9703"/>
        <dbReference type="ChEBI" id="CHEBI:15378"/>
        <dbReference type="ChEBI" id="CHEBI:30616"/>
        <dbReference type="ChEBI" id="CHEBI:33019"/>
        <dbReference type="ChEBI" id="CHEBI:33384"/>
        <dbReference type="ChEBI" id="CHEBI:78442"/>
        <dbReference type="ChEBI" id="CHEBI:78533"/>
        <dbReference type="ChEBI" id="CHEBI:456215"/>
        <dbReference type="EC" id="6.1.1.11"/>
    </reaction>
</comment>
<dbReference type="PROSITE" id="PS50862">
    <property type="entry name" value="AA_TRNA_LIGASE_II"/>
    <property type="match status" value="1"/>
</dbReference>
<evidence type="ECO:0000256" key="3">
    <source>
        <dbReference type="ARBA" id="ARBA00010728"/>
    </source>
</evidence>
<keyword evidence="19" id="KW-1185">Reference proteome</keyword>
<evidence type="ECO:0000256" key="12">
    <source>
        <dbReference type="ARBA" id="ARBA00033352"/>
    </source>
</evidence>
<evidence type="ECO:0000256" key="7">
    <source>
        <dbReference type="ARBA" id="ARBA00022741"/>
    </source>
</evidence>
<dbReference type="PANTHER" id="PTHR43697">
    <property type="entry name" value="SERYL-TRNA SYNTHETASE"/>
    <property type="match status" value="1"/>
</dbReference>
<evidence type="ECO:0000256" key="16">
    <source>
        <dbReference type="SAM" id="Coils"/>
    </source>
</evidence>
<dbReference type="Pfam" id="PF02403">
    <property type="entry name" value="Seryl_tRNA_N"/>
    <property type="match status" value="1"/>
</dbReference>
<dbReference type="InterPro" id="IPR002317">
    <property type="entry name" value="Ser-tRNA-ligase_type_1"/>
</dbReference>
<dbReference type="Gene3D" id="1.10.287.40">
    <property type="entry name" value="Serine-tRNA synthetase, tRNA binding domain"/>
    <property type="match status" value="1"/>
</dbReference>
<keyword evidence="9" id="KW-0648">Protein biosynthesis</keyword>
<keyword evidence="10" id="KW-0030">Aminoacyl-tRNA synthetase</keyword>
<dbReference type="GO" id="GO:0004828">
    <property type="term" value="F:serine-tRNA ligase activity"/>
    <property type="evidence" value="ECO:0007669"/>
    <property type="project" value="UniProtKB-EC"/>
</dbReference>
<feature type="coiled-coil region" evidence="16">
    <location>
        <begin position="66"/>
        <end position="93"/>
    </location>
</feature>
<dbReference type="Gene3D" id="3.30.930.10">
    <property type="entry name" value="Bira Bifunctional Protein, Domain 2"/>
    <property type="match status" value="1"/>
</dbReference>
<keyword evidence="6" id="KW-0436">Ligase</keyword>
<evidence type="ECO:0000256" key="14">
    <source>
        <dbReference type="ARBA" id="ARBA00047929"/>
    </source>
</evidence>
<dbReference type="SUPFAM" id="SSF55681">
    <property type="entry name" value="Class II aaRS and biotin synthetases"/>
    <property type="match status" value="1"/>
</dbReference>
<sequence>MLSLDLLRQHPDLVRKGLQKRQVSVALEEIVRLAEQRDGLTRRCEGLYGSLKNLREQCRATPVSQRARLEQQITSIGEEIRELELQIADLETRLRLSLLPLPNLPHSDVPTGFLRSANRELRRWGVPMSFYFPPRSYRELGSELGILDSVAGSRLSGSQFMVVSGPGARLLRALVTFALDFFTHEWDYREVQLPLLMKYGALLAAGQFPPLETQSYSCQADELYLNPGGATSLVNLYSDMLLTAETMPVRLVTWTPVFHRDGGSASLPPSAARLPWHQLSEVQLLLLVAPNESYTVLQTLLFQIETLLQRLELAYRVVMLCSGQLPFAAAMTLTIEAWLPAQRRFLPLASVSNHESFLTRRSNIRYRSPAGQIDYPHSLGACALSIEQTLATILEVYQQADGSVVVPKVLRPMMGLSLLTSH</sequence>